<dbReference type="OMA" id="FRQEFIY"/>
<proteinExistence type="predicted"/>
<dbReference type="AlphaFoldDB" id="A0A8S1PN23"/>
<reference evidence="2" key="1">
    <citation type="submission" date="2021-01" db="EMBL/GenBank/DDBJ databases">
        <authorList>
            <consortium name="Genoscope - CEA"/>
            <person name="William W."/>
        </authorList>
    </citation>
    <scope>NUCLEOTIDE SEQUENCE</scope>
</reference>
<organism evidence="2 3">
    <name type="scientific">Paramecium primaurelia</name>
    <dbReference type="NCBI Taxonomy" id="5886"/>
    <lineage>
        <taxon>Eukaryota</taxon>
        <taxon>Sar</taxon>
        <taxon>Alveolata</taxon>
        <taxon>Ciliophora</taxon>
        <taxon>Intramacronucleata</taxon>
        <taxon>Oligohymenophorea</taxon>
        <taxon>Peniculida</taxon>
        <taxon>Parameciidae</taxon>
        <taxon>Paramecium</taxon>
    </lineage>
</organism>
<sequence length="868" mass="102392">MIKINVGVQQLGIIQSVELYPYQKGTNILQQLFNKLNFNLDIRKNIQSTIKIDNVEVDINKTIEILEINNYSQVEVFLSKRIIIECDHEHLGSIKYNTDVFDQVNLFRIYLVKNFIKINSCEILIINQEDGTLFQNESWGKYGVYQNIKVSIQITKQQKIIFNQLIKEIKIDIFQPVAKFIHQFKFEQNIQDDIIIFKQQQKQINPDSIYMNLNLSQEQPWEAEIQKDFIFQIQFEQNNKQITVSQNIEVFDLIGIMRQQFKIENTIPLKLEYKLKKKILDIDNTIKQECVPTCSQLILIKEPSDNKINILLLNQKTHIKQFERVAINSILGDLDVLINYDKNTESIQYYVGEQMKDKKQNLQQLNLKSECVIKYLIENKQKVEQFEKQKIVQIQLVREPSDENSQIKVIFENMYTKQSKQIMISSTCFINDGLQQVLQNEIIKDTSYYQVYFDQQKLNLQARFNQFNIISNSKLSYFTEFVIFSAFVQGEDLELIVDQNLSILQIEQQFKKYHKINQQLFLKIEKLQDKNLSLKQLLQKHKNFQFVFQVSSDIIIQENQINLCIFLNEINSQIQLQMQNDERGLDICQKIKYNYKLPKNQIIQLYIGERLVNYNETVSQIKNEISIKNQQLRAQFIYFLNLQFVSSCGLVQKIVKAQLEDTMQQTLNNNQINGDNFICKQQLLDINQKIKELPIENNSIIKYQSNQIILNFQNDQTGEQHKILTYQDESFETIINNLGVRINQLKYQNQVLDLTSKIKSINYNPNENIRFNEQPNYHEPSDVIQQPQQVKVTVTIGDKNLTYCVSHNMLLSQLKKDVHSKMKKNPDTLSKYALKYQGQFIDDQRPLSSFGKANLEFQYSLLYPIVHS</sequence>
<dbReference type="EMBL" id="CAJJDM010000127">
    <property type="protein sequence ID" value="CAD8104585.1"/>
    <property type="molecule type" value="Genomic_DNA"/>
</dbReference>
<dbReference type="Proteomes" id="UP000688137">
    <property type="component" value="Unassembled WGS sequence"/>
</dbReference>
<evidence type="ECO:0000313" key="3">
    <source>
        <dbReference type="Proteomes" id="UP000688137"/>
    </source>
</evidence>
<name>A0A8S1PN23_PARPR</name>
<evidence type="ECO:0000313" key="2">
    <source>
        <dbReference type="EMBL" id="CAD8104585.1"/>
    </source>
</evidence>
<protein>
    <recommendedName>
        <fullName evidence="4">Ubiquitin-like domain-containing protein</fullName>
    </recommendedName>
</protein>
<accession>A0A8S1PN23</accession>
<keyword evidence="1" id="KW-0175">Coiled coil</keyword>
<feature type="coiled-coil region" evidence="1">
    <location>
        <begin position="517"/>
        <end position="544"/>
    </location>
</feature>
<gene>
    <name evidence="2" type="ORF">PPRIM_AZ9-3.1.T1240080</name>
</gene>
<keyword evidence="3" id="KW-1185">Reference proteome</keyword>
<evidence type="ECO:0008006" key="4">
    <source>
        <dbReference type="Google" id="ProtNLM"/>
    </source>
</evidence>
<evidence type="ECO:0000256" key="1">
    <source>
        <dbReference type="SAM" id="Coils"/>
    </source>
</evidence>
<comment type="caution">
    <text evidence="2">The sequence shown here is derived from an EMBL/GenBank/DDBJ whole genome shotgun (WGS) entry which is preliminary data.</text>
</comment>